<feature type="domain" description="Clp1 P-loop" evidence="12">
    <location>
        <begin position="131"/>
        <end position="338"/>
    </location>
</feature>
<feature type="binding site" evidence="9">
    <location>
        <position position="28"/>
    </location>
    <ligand>
        <name>ATP</name>
        <dbReference type="ChEBI" id="CHEBI:30616"/>
    </ligand>
</feature>
<feature type="domain" description="Clp1 N-terminal" evidence="11">
    <location>
        <begin position="22"/>
        <end position="117"/>
    </location>
</feature>
<reference evidence="13 14" key="1">
    <citation type="submission" date="2024-01" db="EMBL/GenBank/DDBJ databases">
        <title>Complete genome of Cladobotryum mycophilum ATHUM6906.</title>
        <authorList>
            <person name="Christinaki A.C."/>
            <person name="Myridakis A.I."/>
            <person name="Kouvelis V.N."/>
        </authorList>
    </citation>
    <scope>NUCLEOTIDE SEQUENCE [LARGE SCALE GENOMIC DNA]</scope>
    <source>
        <strain evidence="13 14">ATHUM6906</strain>
    </source>
</reference>
<evidence type="ECO:0000256" key="5">
    <source>
        <dbReference type="ARBA" id="ARBA00022664"/>
    </source>
</evidence>
<comment type="function">
    <text evidence="9">Required for endonucleolytic cleavage during polyadenylation-dependent pre-mRNA 3'-end formation.</text>
</comment>
<accession>A0ABR0SI29</accession>
<evidence type="ECO:0000256" key="1">
    <source>
        <dbReference type="ARBA" id="ARBA00003798"/>
    </source>
</evidence>
<dbReference type="PANTHER" id="PTHR12755">
    <property type="entry name" value="CLEAVAGE/POLYADENYLATION FACTOR IA SUBUNIT CLP1P"/>
    <property type="match status" value="1"/>
</dbReference>
<gene>
    <name evidence="9" type="primary">CLP1</name>
    <name evidence="13" type="ORF">PT974_09696</name>
</gene>
<dbReference type="InterPro" id="IPR027417">
    <property type="entry name" value="P-loop_NTPase"/>
</dbReference>
<evidence type="ECO:0000256" key="8">
    <source>
        <dbReference type="ARBA" id="ARBA00023242"/>
    </source>
</evidence>
<protein>
    <recommendedName>
        <fullName evidence="4">Polynucleotide 5'-hydroxyl-kinase GRC3</fullName>
    </recommendedName>
    <alternativeName>
        <fullName evidence="3">Polynucleotide 5'-hydroxyl-kinase grc3</fullName>
    </alternativeName>
</protein>
<evidence type="ECO:0000259" key="11">
    <source>
        <dbReference type="Pfam" id="PF16573"/>
    </source>
</evidence>
<comment type="subcellular location">
    <subcellularLocation>
        <location evidence="2 9">Nucleus</location>
    </subcellularLocation>
</comment>
<name>A0ABR0SI29_9HYPO</name>
<dbReference type="InterPro" id="IPR038238">
    <property type="entry name" value="Clp1_C_sf"/>
</dbReference>
<organism evidence="13 14">
    <name type="scientific">Cladobotryum mycophilum</name>
    <dbReference type="NCBI Taxonomy" id="491253"/>
    <lineage>
        <taxon>Eukaryota</taxon>
        <taxon>Fungi</taxon>
        <taxon>Dikarya</taxon>
        <taxon>Ascomycota</taxon>
        <taxon>Pezizomycotina</taxon>
        <taxon>Sordariomycetes</taxon>
        <taxon>Hypocreomycetidae</taxon>
        <taxon>Hypocreales</taxon>
        <taxon>Hypocreaceae</taxon>
        <taxon>Cladobotryum</taxon>
    </lineage>
</organism>
<feature type="domain" description="Clp1 C-terminal" evidence="10">
    <location>
        <begin position="345"/>
        <end position="441"/>
    </location>
</feature>
<dbReference type="HAMAP" id="MF_03035">
    <property type="entry name" value="Clp1"/>
    <property type="match status" value="1"/>
</dbReference>
<dbReference type="InterPro" id="IPR010655">
    <property type="entry name" value="Clp1_C"/>
</dbReference>
<feature type="binding site" evidence="9">
    <location>
        <position position="67"/>
    </location>
    <ligand>
        <name>ATP</name>
        <dbReference type="ChEBI" id="CHEBI:30616"/>
    </ligand>
</feature>
<comment type="function">
    <text evidence="1">Polynucleotide 5'-kinase involved in rRNA processing.</text>
</comment>
<keyword evidence="7 9" id="KW-0067">ATP-binding</keyword>
<dbReference type="Proteomes" id="UP001338125">
    <property type="component" value="Unassembled WGS sequence"/>
</dbReference>
<dbReference type="InterPro" id="IPR038239">
    <property type="entry name" value="Clp1_N_sf"/>
</dbReference>
<keyword evidence="8 9" id="KW-0539">Nucleus</keyword>
<evidence type="ECO:0000256" key="9">
    <source>
        <dbReference type="HAMAP-Rule" id="MF_03035"/>
    </source>
</evidence>
<keyword evidence="14" id="KW-1185">Reference proteome</keyword>
<evidence type="ECO:0000256" key="2">
    <source>
        <dbReference type="ARBA" id="ARBA00004123"/>
    </source>
</evidence>
<dbReference type="InterPro" id="IPR032319">
    <property type="entry name" value="CLP1_P"/>
</dbReference>
<sequence>MSIPGLGQIPVQTVTSTSRIITLNPAWEWRFQVPVGTSLVVKVLSGAAEKDGVELALRNAYSFSGIKSKILTWHGCQLEIEGRCDDDFVAEYTNPAANPANSHINLHARLSELRAAATRERREGPRVLIAGPPTTGKTTLARTLTSYATRQGYQVIAVNSDPKEGMLSLPGTLSASVFATVMDPESLDGWGSTPTSGPSTVPVKLPMVYNYGGENAEDDPDLYRELIGRLAGAVSGRLSEDEAVRNSGVIVDSMGISDNSKVGLDLLGHIVDELSVNIVVVMGSTTMHAELAKRFASERTSLGEPIQVISLDRSEGAVERSEAFLQHYREAIIKEYFFGDARRTLSPQIQQVDFDSIVIYKTSDYDRQSIVTEEPSSLTQHWTLAVMHASLRDAPETIRVANVMGFVYVADVDEERRKVKILAPVSGRLGDKPLIWGRWPEPYINLLG</sequence>
<dbReference type="Pfam" id="PF16575">
    <property type="entry name" value="CLP1_P"/>
    <property type="match status" value="1"/>
</dbReference>
<dbReference type="InterPro" id="IPR032324">
    <property type="entry name" value="Clp1_N"/>
</dbReference>
<evidence type="ECO:0000259" key="12">
    <source>
        <dbReference type="Pfam" id="PF16575"/>
    </source>
</evidence>
<evidence type="ECO:0000256" key="6">
    <source>
        <dbReference type="ARBA" id="ARBA00022741"/>
    </source>
</evidence>
<proteinExistence type="inferred from homology"/>
<evidence type="ECO:0000256" key="3">
    <source>
        <dbReference type="ARBA" id="ARBA00018706"/>
    </source>
</evidence>
<dbReference type="InterPro" id="IPR028606">
    <property type="entry name" value="Clp1"/>
</dbReference>
<dbReference type="Gene3D" id="2.40.30.330">
    <property type="entry name" value="Pre-mRNA cleavage complex subunit Clp1, C-terminal domain"/>
    <property type="match status" value="1"/>
</dbReference>
<comment type="caution">
    <text evidence="13">The sequence shown here is derived from an EMBL/GenBank/DDBJ whole genome shotgun (WGS) entry which is preliminary data.</text>
</comment>
<dbReference type="EMBL" id="JAVFKD010000014">
    <property type="protein sequence ID" value="KAK5991415.1"/>
    <property type="molecule type" value="Genomic_DNA"/>
</dbReference>
<comment type="subunit">
    <text evidence="9">Component of a pre-mRNA cleavage factor complex. Interacts directly with PCF11.</text>
</comment>
<evidence type="ECO:0000256" key="4">
    <source>
        <dbReference type="ARBA" id="ARBA00019824"/>
    </source>
</evidence>
<dbReference type="PANTHER" id="PTHR12755:SF6">
    <property type="entry name" value="POLYRIBONUCLEOTIDE 5'-HYDROXYL-KINASE CLP1"/>
    <property type="match status" value="1"/>
</dbReference>
<dbReference type="SUPFAM" id="SSF52540">
    <property type="entry name" value="P-loop containing nucleoside triphosphate hydrolases"/>
    <property type="match status" value="1"/>
</dbReference>
<comment type="similarity">
    <text evidence="9">Belongs to the Clp1 family. Clp1 subfamily.</text>
</comment>
<dbReference type="Gene3D" id="2.60.120.1030">
    <property type="entry name" value="Clp1, DNA binding domain"/>
    <property type="match status" value="1"/>
</dbReference>
<dbReference type="InterPro" id="IPR045116">
    <property type="entry name" value="Clp1/Grc3"/>
</dbReference>
<evidence type="ECO:0000256" key="7">
    <source>
        <dbReference type="ARBA" id="ARBA00022840"/>
    </source>
</evidence>
<evidence type="ECO:0000313" key="14">
    <source>
        <dbReference type="Proteomes" id="UP001338125"/>
    </source>
</evidence>
<dbReference type="Pfam" id="PF16573">
    <property type="entry name" value="CLP1_N"/>
    <property type="match status" value="1"/>
</dbReference>
<dbReference type="Gene3D" id="3.40.50.300">
    <property type="entry name" value="P-loop containing nucleotide triphosphate hydrolases"/>
    <property type="match status" value="1"/>
</dbReference>
<feature type="binding site" evidence="9">
    <location>
        <begin position="134"/>
        <end position="139"/>
    </location>
    <ligand>
        <name>ATP</name>
        <dbReference type="ChEBI" id="CHEBI:30616"/>
    </ligand>
</feature>
<dbReference type="Pfam" id="PF06807">
    <property type="entry name" value="Clp1"/>
    <property type="match status" value="1"/>
</dbReference>
<evidence type="ECO:0000259" key="10">
    <source>
        <dbReference type="Pfam" id="PF06807"/>
    </source>
</evidence>
<keyword evidence="5 9" id="KW-0507">mRNA processing</keyword>
<evidence type="ECO:0000313" key="13">
    <source>
        <dbReference type="EMBL" id="KAK5991415.1"/>
    </source>
</evidence>
<keyword evidence="6 9" id="KW-0547">Nucleotide-binding</keyword>